<feature type="domain" description="Glycosyl hydrolase family 13 catalytic" evidence="2">
    <location>
        <begin position="1"/>
        <end position="462"/>
    </location>
</feature>
<accession>A0AAT9FP00</accession>
<dbReference type="InterPro" id="IPR017853">
    <property type="entry name" value="GH"/>
</dbReference>
<dbReference type="SMART" id="SM00642">
    <property type="entry name" value="Aamy"/>
    <property type="match status" value="1"/>
</dbReference>
<name>A0AAT9FP00_9BACT</name>
<evidence type="ECO:0000313" key="3">
    <source>
        <dbReference type="EMBL" id="BDS07719.1"/>
    </source>
</evidence>
<dbReference type="Gene3D" id="3.20.20.80">
    <property type="entry name" value="Glycosidases"/>
    <property type="match status" value="2"/>
</dbReference>
<dbReference type="SUPFAM" id="SSF51445">
    <property type="entry name" value="(Trans)glycosidases"/>
    <property type="match status" value="1"/>
</dbReference>
<evidence type="ECO:0000256" key="1">
    <source>
        <dbReference type="SAM" id="MobiDB-lite"/>
    </source>
</evidence>
<protein>
    <submittedName>
        <fullName evidence="3">Alpha-amylase</fullName>
    </submittedName>
</protein>
<dbReference type="InterPro" id="IPR006047">
    <property type="entry name" value="GH13_cat_dom"/>
</dbReference>
<dbReference type="EMBL" id="AP026866">
    <property type="protein sequence ID" value="BDS07719.1"/>
    <property type="molecule type" value="Genomic_DNA"/>
</dbReference>
<dbReference type="KEGG" id="osu:NT6N_27590"/>
<organism evidence="3">
    <name type="scientific">Oceaniferula spumae</name>
    <dbReference type="NCBI Taxonomy" id="2979115"/>
    <lineage>
        <taxon>Bacteria</taxon>
        <taxon>Pseudomonadati</taxon>
        <taxon>Verrucomicrobiota</taxon>
        <taxon>Verrucomicrobiia</taxon>
        <taxon>Verrucomicrobiales</taxon>
        <taxon>Verrucomicrobiaceae</taxon>
        <taxon>Oceaniferula</taxon>
    </lineage>
</organism>
<dbReference type="GO" id="GO:0004556">
    <property type="term" value="F:alpha-amylase activity"/>
    <property type="evidence" value="ECO:0007669"/>
    <property type="project" value="TreeGrafter"/>
</dbReference>
<feature type="region of interest" description="Disordered" evidence="1">
    <location>
        <begin position="1"/>
        <end position="21"/>
    </location>
</feature>
<evidence type="ECO:0000259" key="2">
    <source>
        <dbReference type="SMART" id="SM00642"/>
    </source>
</evidence>
<dbReference type="GO" id="GO:0009313">
    <property type="term" value="P:oligosaccharide catabolic process"/>
    <property type="evidence" value="ECO:0007669"/>
    <property type="project" value="TreeGrafter"/>
</dbReference>
<dbReference type="PANTHER" id="PTHR10357">
    <property type="entry name" value="ALPHA-AMYLASE FAMILY MEMBER"/>
    <property type="match status" value="1"/>
</dbReference>
<dbReference type="Pfam" id="PF00128">
    <property type="entry name" value="Alpha-amylase"/>
    <property type="match status" value="1"/>
</dbReference>
<dbReference type="PANTHER" id="PTHR10357:SF205">
    <property type="entry name" value="O-GLYCOSYL HYDROLASE FAMILY 13"/>
    <property type="match status" value="1"/>
</dbReference>
<proteinExistence type="predicted"/>
<reference evidence="3" key="1">
    <citation type="submission" date="2024-07" db="EMBL/GenBank/DDBJ databases">
        <title>Complete genome sequence of Verrucomicrobiaceae bacterium NT6N.</title>
        <authorList>
            <person name="Huang C."/>
            <person name="Takami H."/>
            <person name="Hamasaki K."/>
        </authorList>
    </citation>
    <scope>NUCLEOTIDE SEQUENCE</scope>
    <source>
        <strain evidence="3">NT6N</strain>
    </source>
</reference>
<sequence>MVRHFGNTNETRKEHGTIEENGCGKFNDINDAALESLKELGITHVWLTGVLEQASATAYPDRPADFPALLKGRAGSPYAIRDYFDVCPDYAVDPSKRLDEFRALLDRMERHGLKAIIDFVPNHVARSYASDVRPELSFGKDDDTSHFFNPNNNFYYLGDLHHGGGPPLKLPTDDGPLPYPPESDHGKVTGNNCINWSPSRNDWYETIKLNYGHDFSVGPPCDDLHPLPDADTLLEKTPDTWQKMDAILSYWQNMGVEGFRVDMAHMIPMRYWQWQIRRCRKRNSSVFFMAEAYDSDPAKLTDGNVLDDLLAAGYDAVYDAPSYETIKHIIEHGKWANDIDEAANPFSPRFHSVLRYAENHDEVRIASLKEWAAAGMDIGRPVSAILFGLGRGPIMIYSGQETGEPAYGSEGFSGDDARTSIFDYWSLPTLTPWVNGHKYDGGKLTQKQKELRGFYARLLRLCAEPAFTRGEFYGLNYANRGNEQYGRLGGEHVSGHWLYSFLRQDKSSGQAFLVVVNLHPSETFHNVHVQIPEDAIKWLSWRKDTFNFTDRLGSATSAKSNKMELVGGGLPLGNIPPKATLYLAIE</sequence>
<gene>
    <name evidence="3" type="ORF">NT6N_27590</name>
</gene>
<dbReference type="AlphaFoldDB" id="A0AAT9FP00"/>